<gene>
    <name evidence="1" type="ORF">METZ01_LOCUS229511</name>
</gene>
<proteinExistence type="predicted"/>
<dbReference type="AlphaFoldDB" id="A0A382GPV2"/>
<sequence length="62" mass="7162">MLNNKNENVIGGYMKKTYTELVEEISPEEIDELYYYLEQLTEKNVSKDKVGELIDDCAEVIG</sequence>
<protein>
    <submittedName>
        <fullName evidence="1">Uncharacterized protein</fullName>
    </submittedName>
</protein>
<dbReference type="EMBL" id="UINC01056524">
    <property type="protein sequence ID" value="SVB76657.1"/>
    <property type="molecule type" value="Genomic_DNA"/>
</dbReference>
<organism evidence="1">
    <name type="scientific">marine metagenome</name>
    <dbReference type="NCBI Taxonomy" id="408172"/>
    <lineage>
        <taxon>unclassified sequences</taxon>
        <taxon>metagenomes</taxon>
        <taxon>ecological metagenomes</taxon>
    </lineage>
</organism>
<accession>A0A382GPV2</accession>
<name>A0A382GPV2_9ZZZZ</name>
<evidence type="ECO:0000313" key="1">
    <source>
        <dbReference type="EMBL" id="SVB76657.1"/>
    </source>
</evidence>
<reference evidence="1" key="1">
    <citation type="submission" date="2018-05" db="EMBL/GenBank/DDBJ databases">
        <authorList>
            <person name="Lanie J.A."/>
            <person name="Ng W.-L."/>
            <person name="Kazmierczak K.M."/>
            <person name="Andrzejewski T.M."/>
            <person name="Davidsen T.M."/>
            <person name="Wayne K.J."/>
            <person name="Tettelin H."/>
            <person name="Glass J.I."/>
            <person name="Rusch D."/>
            <person name="Podicherti R."/>
            <person name="Tsui H.-C.T."/>
            <person name="Winkler M.E."/>
        </authorList>
    </citation>
    <scope>NUCLEOTIDE SEQUENCE</scope>
</reference>